<sequence length="267" mass="30112">MCQNEVEANGWTSMPANAGAIFGSKPFINQPGPLSLEDIKFPFDEPSVAKTLVYAKKTLHPKTFNHSMRVYFYGKTSYSTRLAQFEQNPRSKSNQNRNGNFQGTIPEQFASLNPVTWALTCLLHDLGTAEENLTATRMSFDIYGGIKAIDVLKGHGATTDQAEAAAEAIIRHEDMGVDGTITYFGQLIQLATTYDNTGFHPHVKDFGELIYETTRAKINEAYPRIKWCKFFSGVIRKEETTKPWCHSTHLVNFDQEIEANTLMKQWE</sequence>
<accession>A0A9W9SJN1</accession>
<dbReference type="RefSeq" id="XP_056482971.1">
    <property type="nucleotide sequence ID" value="XM_056636941.1"/>
</dbReference>
<dbReference type="AlphaFoldDB" id="A0A9W9SJN1"/>
<dbReference type="GeneID" id="81375921"/>
<evidence type="ECO:0000313" key="2">
    <source>
        <dbReference type="Proteomes" id="UP001147747"/>
    </source>
</evidence>
<dbReference type="PANTHER" id="PTHR35569">
    <property type="entry name" value="CYANAMIDE HYDRATASE DDI2-RELATED"/>
    <property type="match status" value="1"/>
</dbReference>
<reference evidence="1" key="2">
    <citation type="journal article" date="2023" name="IMA Fungus">
        <title>Comparative genomic study of the Penicillium genus elucidates a diverse pangenome and 15 lateral gene transfer events.</title>
        <authorList>
            <person name="Petersen C."/>
            <person name="Sorensen T."/>
            <person name="Nielsen M.R."/>
            <person name="Sondergaard T.E."/>
            <person name="Sorensen J.L."/>
            <person name="Fitzpatrick D.A."/>
            <person name="Frisvad J.C."/>
            <person name="Nielsen K.L."/>
        </authorList>
    </citation>
    <scope>NUCLEOTIDE SEQUENCE</scope>
    <source>
        <strain evidence="1">IBT 29677</strain>
    </source>
</reference>
<reference evidence="1" key="1">
    <citation type="submission" date="2022-12" db="EMBL/GenBank/DDBJ databases">
        <authorList>
            <person name="Petersen C."/>
        </authorList>
    </citation>
    <scope>NUCLEOTIDE SEQUENCE</scope>
    <source>
        <strain evidence="1">IBT 29677</strain>
    </source>
</reference>
<evidence type="ECO:0008006" key="3">
    <source>
        <dbReference type="Google" id="ProtNLM"/>
    </source>
</evidence>
<dbReference type="NCBIfam" id="TIGR03401">
    <property type="entry name" value="cyanamide_fam"/>
    <property type="match status" value="1"/>
</dbReference>
<dbReference type="EMBL" id="JAPZBU010000011">
    <property type="protein sequence ID" value="KAJ5379185.1"/>
    <property type="molecule type" value="Genomic_DNA"/>
</dbReference>
<dbReference type="PANTHER" id="PTHR35569:SF8">
    <property type="entry name" value="HYDRATASE, PUTATIVE (AFU_ORTHOLOGUE AFUA_7G06270)-RELATED"/>
    <property type="match status" value="1"/>
</dbReference>
<gene>
    <name evidence="1" type="ORF">N7509_012304</name>
</gene>
<dbReference type="OrthoDB" id="409121at2759"/>
<dbReference type="Gene3D" id="1.10.3210.10">
    <property type="entry name" value="Hypothetical protein af1432"/>
    <property type="match status" value="1"/>
</dbReference>
<proteinExistence type="predicted"/>
<keyword evidence="2" id="KW-1185">Reference proteome</keyword>
<dbReference type="SUPFAM" id="SSF109604">
    <property type="entry name" value="HD-domain/PDEase-like"/>
    <property type="match status" value="1"/>
</dbReference>
<dbReference type="Proteomes" id="UP001147747">
    <property type="component" value="Unassembled WGS sequence"/>
</dbReference>
<protein>
    <recommendedName>
        <fullName evidence="3">Cyanamide hydratase</fullName>
    </recommendedName>
</protein>
<comment type="caution">
    <text evidence="1">The sequence shown here is derived from an EMBL/GenBank/DDBJ whole genome shotgun (WGS) entry which is preliminary data.</text>
</comment>
<organism evidence="1 2">
    <name type="scientific">Penicillium cosmopolitanum</name>
    <dbReference type="NCBI Taxonomy" id="1131564"/>
    <lineage>
        <taxon>Eukaryota</taxon>
        <taxon>Fungi</taxon>
        <taxon>Dikarya</taxon>
        <taxon>Ascomycota</taxon>
        <taxon>Pezizomycotina</taxon>
        <taxon>Eurotiomycetes</taxon>
        <taxon>Eurotiomycetidae</taxon>
        <taxon>Eurotiales</taxon>
        <taxon>Aspergillaceae</taxon>
        <taxon>Penicillium</taxon>
    </lineage>
</organism>
<evidence type="ECO:0000313" key="1">
    <source>
        <dbReference type="EMBL" id="KAJ5379185.1"/>
    </source>
</evidence>
<dbReference type="InterPro" id="IPR017771">
    <property type="entry name" value="Cyanamide_hydratase_HD"/>
</dbReference>
<name>A0A9W9SJN1_9EURO</name>